<dbReference type="Proteomes" id="UP000266841">
    <property type="component" value="Unassembled WGS sequence"/>
</dbReference>
<reference evidence="1 2" key="1">
    <citation type="journal article" date="2012" name="Genome Biol.">
        <title>Genome and low-iron response of an oceanic diatom adapted to chronic iron limitation.</title>
        <authorList>
            <person name="Lommer M."/>
            <person name="Specht M."/>
            <person name="Roy A.S."/>
            <person name="Kraemer L."/>
            <person name="Andreson R."/>
            <person name="Gutowska M.A."/>
            <person name="Wolf J."/>
            <person name="Bergner S.V."/>
            <person name="Schilhabel M.B."/>
            <person name="Klostermeier U.C."/>
            <person name="Beiko R.G."/>
            <person name="Rosenstiel P."/>
            <person name="Hippler M."/>
            <person name="Laroche J."/>
        </authorList>
    </citation>
    <scope>NUCLEOTIDE SEQUENCE [LARGE SCALE GENOMIC DNA]</scope>
    <source>
        <strain evidence="1 2">CCMP1005</strain>
    </source>
</reference>
<gene>
    <name evidence="1" type="ORF">THAOC_20769</name>
</gene>
<dbReference type="AlphaFoldDB" id="K0SKT0"/>
<accession>K0SKT0</accession>
<comment type="caution">
    <text evidence="1">The sequence shown here is derived from an EMBL/GenBank/DDBJ whole genome shotgun (WGS) entry which is preliminary data.</text>
</comment>
<protein>
    <submittedName>
        <fullName evidence="1">Uncharacterized protein</fullName>
    </submittedName>
</protein>
<dbReference type="OrthoDB" id="46933at2759"/>
<evidence type="ECO:0000313" key="1">
    <source>
        <dbReference type="EMBL" id="EJK59057.1"/>
    </source>
</evidence>
<proteinExistence type="predicted"/>
<dbReference type="EMBL" id="AGNL01023743">
    <property type="protein sequence ID" value="EJK59057.1"/>
    <property type="molecule type" value="Genomic_DNA"/>
</dbReference>
<sequence length="162" mass="18217">MKQFLDVRPAQRIQDGEVFEFNINVGSYFEGKVAAIGYGLDNDLEITNERTSGQSTWSDVEIYDLPSLMLKMDGVDIAVPNKQISYKSHPEDNHPIRDWLVDIDSTGLEATVKGNAWRAFEFPQPLSIHDLGDFVVSFDFSIAEAGEIHGLCFEENLIYANV</sequence>
<evidence type="ECO:0000313" key="2">
    <source>
        <dbReference type="Proteomes" id="UP000266841"/>
    </source>
</evidence>
<keyword evidence="2" id="KW-1185">Reference proteome</keyword>
<organism evidence="1 2">
    <name type="scientific">Thalassiosira oceanica</name>
    <name type="common">Marine diatom</name>
    <dbReference type="NCBI Taxonomy" id="159749"/>
    <lineage>
        <taxon>Eukaryota</taxon>
        <taxon>Sar</taxon>
        <taxon>Stramenopiles</taxon>
        <taxon>Ochrophyta</taxon>
        <taxon>Bacillariophyta</taxon>
        <taxon>Coscinodiscophyceae</taxon>
        <taxon>Thalassiosirophycidae</taxon>
        <taxon>Thalassiosirales</taxon>
        <taxon>Thalassiosiraceae</taxon>
        <taxon>Thalassiosira</taxon>
    </lineage>
</organism>
<feature type="non-terminal residue" evidence="1">
    <location>
        <position position="162"/>
    </location>
</feature>
<name>K0SKT0_THAOC</name>